<evidence type="ECO:0000313" key="1">
    <source>
        <dbReference type="EMBL" id="MDG0815993.1"/>
    </source>
</evidence>
<keyword evidence="2" id="KW-1185">Reference proteome</keyword>
<dbReference type="Pfam" id="PF05962">
    <property type="entry name" value="HutD"/>
    <property type="match status" value="1"/>
</dbReference>
<accession>A0ABT6DGK8</accession>
<comment type="caution">
    <text evidence="1">The sequence shown here is derived from an EMBL/GenBank/DDBJ whole genome shotgun (WGS) entry which is preliminary data.</text>
</comment>
<gene>
    <name evidence="1" type="ORF">NWE73_06445</name>
</gene>
<protein>
    <submittedName>
        <fullName evidence="1">HutD family protein</fullName>
    </submittedName>
</protein>
<dbReference type="Gene3D" id="2.60.120.10">
    <property type="entry name" value="Jelly Rolls"/>
    <property type="match status" value="1"/>
</dbReference>
<dbReference type="PANTHER" id="PTHR37943">
    <property type="entry name" value="PROTEIN VES"/>
    <property type="match status" value="1"/>
</dbReference>
<name>A0ABT6DGK8_9BACT</name>
<evidence type="ECO:0000313" key="2">
    <source>
        <dbReference type="Proteomes" id="UP001152321"/>
    </source>
</evidence>
<reference evidence="1" key="1">
    <citation type="submission" date="2022-08" db="EMBL/GenBank/DDBJ databases">
        <title>Novel Bdellovibrio Species Isolated from Svalbard: Designation Bdellovibrio svalbardensis.</title>
        <authorList>
            <person name="Mitchell R.J."/>
            <person name="Choi S.Y."/>
        </authorList>
    </citation>
    <scope>NUCLEOTIDE SEQUENCE</scope>
    <source>
        <strain evidence="1">PAP01</strain>
    </source>
</reference>
<dbReference type="Proteomes" id="UP001152321">
    <property type="component" value="Unassembled WGS sequence"/>
</dbReference>
<organism evidence="1 2">
    <name type="scientific">Bdellovibrio svalbardensis</name>
    <dbReference type="NCBI Taxonomy" id="2972972"/>
    <lineage>
        <taxon>Bacteria</taxon>
        <taxon>Pseudomonadati</taxon>
        <taxon>Bdellovibrionota</taxon>
        <taxon>Bdellovibrionia</taxon>
        <taxon>Bdellovibrionales</taxon>
        <taxon>Pseudobdellovibrionaceae</taxon>
        <taxon>Bdellovibrio</taxon>
    </lineage>
</organism>
<dbReference type="InterPro" id="IPR010282">
    <property type="entry name" value="Uncharacterised_HutD/Ves"/>
</dbReference>
<dbReference type="PANTHER" id="PTHR37943:SF1">
    <property type="entry name" value="PROTEIN VES"/>
    <property type="match status" value="1"/>
</dbReference>
<dbReference type="SUPFAM" id="SSF51182">
    <property type="entry name" value="RmlC-like cupins"/>
    <property type="match status" value="1"/>
</dbReference>
<dbReference type="EMBL" id="JANRMI010000002">
    <property type="protein sequence ID" value="MDG0815993.1"/>
    <property type="molecule type" value="Genomic_DNA"/>
</dbReference>
<dbReference type="InterPro" id="IPR014710">
    <property type="entry name" value="RmlC-like_jellyroll"/>
</dbReference>
<sequence>MLIWKAMTTLQVLKYSDYKVMPWKNGLGMTAQIDIFPKNTEFPPNSSDESFLWRVSSASVQNNNPFSQFPGCDRYLAVYQGQGLRLNEKDLRPTQILQFRGEDPIQGDLIHGPVLDIGVIYRREKVHATMSFVQASPGQALELTLTHKTHYIFCARGKFRCQEMKVSAKETLIINKACDLQVIAEGNEDLQLYLIQLSLR</sequence>
<dbReference type="InterPro" id="IPR011051">
    <property type="entry name" value="RmlC_Cupin_sf"/>
</dbReference>
<dbReference type="CDD" id="cd20293">
    <property type="entry name" value="cupin_HutD_N"/>
    <property type="match status" value="1"/>
</dbReference>
<proteinExistence type="predicted"/>